<feature type="region of interest" description="Disordered" evidence="1">
    <location>
        <begin position="57"/>
        <end position="76"/>
    </location>
</feature>
<feature type="compositionally biased region" description="Basic and acidic residues" evidence="1">
    <location>
        <begin position="16"/>
        <end position="27"/>
    </location>
</feature>
<proteinExistence type="predicted"/>
<feature type="compositionally biased region" description="Basic and acidic residues" evidence="1">
    <location>
        <begin position="34"/>
        <end position="47"/>
    </location>
</feature>
<reference evidence="2 3" key="1">
    <citation type="submission" date="2022-02" db="EMBL/GenBank/DDBJ databases">
        <title>The car tank lid bacteriome: a reservoir of bacteria with potential in bioremediation of fuel.</title>
        <authorList>
            <person name="Vidal-Verdu A."/>
            <person name="Gomez-Martinez D."/>
            <person name="Latorre-Perez A."/>
            <person name="Pereto J."/>
            <person name="Porcar M."/>
        </authorList>
    </citation>
    <scope>NUCLEOTIDE SEQUENCE [LARGE SCALE GENOMIC DNA]</scope>
    <source>
        <strain evidence="2 3">4D.3</strain>
    </source>
</reference>
<organism evidence="2 3">
    <name type="scientific">Isoptericola peretonis</name>
    <dbReference type="NCBI Taxonomy" id="2918523"/>
    <lineage>
        <taxon>Bacteria</taxon>
        <taxon>Bacillati</taxon>
        <taxon>Actinomycetota</taxon>
        <taxon>Actinomycetes</taxon>
        <taxon>Micrococcales</taxon>
        <taxon>Promicromonosporaceae</taxon>
        <taxon>Isoptericola</taxon>
    </lineage>
</organism>
<evidence type="ECO:0000256" key="1">
    <source>
        <dbReference type="SAM" id="MobiDB-lite"/>
    </source>
</evidence>
<gene>
    <name evidence="2" type="ORF">M1843_13580</name>
</gene>
<protein>
    <submittedName>
        <fullName evidence="2">Uncharacterized protein</fullName>
    </submittedName>
</protein>
<feature type="compositionally biased region" description="Basic residues" evidence="1">
    <location>
        <begin position="1"/>
        <end position="15"/>
    </location>
</feature>
<evidence type="ECO:0000313" key="2">
    <source>
        <dbReference type="EMBL" id="MCK9794777.1"/>
    </source>
</evidence>
<accession>A0ABT0J5M9</accession>
<keyword evidence="3" id="KW-1185">Reference proteome</keyword>
<sequence>MKIRARLRTTFHRREKLPPLDSADRRPPSWATDPRLEPDRMDMRNRRSADAFGMGYLDGRGGGGMFGDSGGGGGDN</sequence>
<feature type="region of interest" description="Disordered" evidence="1">
    <location>
        <begin position="1"/>
        <end position="47"/>
    </location>
</feature>
<dbReference type="EMBL" id="JALQCY010000004">
    <property type="protein sequence ID" value="MCK9794777.1"/>
    <property type="molecule type" value="Genomic_DNA"/>
</dbReference>
<comment type="caution">
    <text evidence="2">The sequence shown here is derived from an EMBL/GenBank/DDBJ whole genome shotgun (WGS) entry which is preliminary data.</text>
</comment>
<dbReference type="RefSeq" id="WP_416344640.1">
    <property type="nucleotide sequence ID" value="NZ_JALQCY010000004.1"/>
</dbReference>
<evidence type="ECO:0000313" key="3">
    <source>
        <dbReference type="Proteomes" id="UP001651050"/>
    </source>
</evidence>
<name>A0ABT0J5M9_9MICO</name>
<dbReference type="Proteomes" id="UP001651050">
    <property type="component" value="Unassembled WGS sequence"/>
</dbReference>